<feature type="compositionally biased region" description="Acidic residues" evidence="1">
    <location>
        <begin position="240"/>
        <end position="249"/>
    </location>
</feature>
<dbReference type="OrthoDB" id="3362336at2759"/>
<dbReference type="eggNOG" id="ENOG502SXX9">
    <property type="taxonomic scope" value="Eukaryota"/>
</dbReference>
<dbReference type="EMBL" id="KE504135">
    <property type="protein sequence ID" value="EPT02430.1"/>
    <property type="molecule type" value="Genomic_DNA"/>
</dbReference>
<dbReference type="InParanoid" id="S8FVZ0"/>
<feature type="region of interest" description="Disordered" evidence="1">
    <location>
        <begin position="1"/>
        <end position="36"/>
    </location>
</feature>
<dbReference type="AlphaFoldDB" id="S8FVZ0"/>
<feature type="compositionally biased region" description="Basic and acidic residues" evidence="1">
    <location>
        <begin position="220"/>
        <end position="238"/>
    </location>
</feature>
<sequence length="378" mass="42245">MRRTLATATEPDSLDIDYPPPLPEFDSKSSDTSSIPPHTHAVFVRPWEGISSMPELLAMVRGLERHYGRIREYGVMRDFDVNFQYLPYFWVNFEDPASFARVPETPTLLKLDVPRIDLARPGGIGLDDLQGLLQPEKYVSPEEAFDEAVPMVSAKATKKPQTVTVDIRVERAKIPFQLRGMRPHQTINRNFLGGFYGWGGFYQLPAPNAAHPSATMQMGVERRKPSMKDLRTQGRQETAEGAEEVEDVDSAERAPSPTDAVSWSNEPTIAASATEAAGPTQASDLSSVTDAATSAPTPTADAAEIPLIPEAEPATPRLSKREQILARARANARTPLPQLMLQPEEKRREEEEKEREEEDRVRTSVRERLWQMIGSKWS</sequence>
<protein>
    <submittedName>
        <fullName evidence="2">Uncharacterized protein</fullName>
    </submittedName>
</protein>
<gene>
    <name evidence="2" type="ORF">FOMPIDRAFT_1022803</name>
</gene>
<evidence type="ECO:0000256" key="1">
    <source>
        <dbReference type="SAM" id="MobiDB-lite"/>
    </source>
</evidence>
<organism evidence="2 3">
    <name type="scientific">Fomitopsis schrenkii</name>
    <name type="common">Brown rot fungus</name>
    <dbReference type="NCBI Taxonomy" id="2126942"/>
    <lineage>
        <taxon>Eukaryota</taxon>
        <taxon>Fungi</taxon>
        <taxon>Dikarya</taxon>
        <taxon>Basidiomycota</taxon>
        <taxon>Agaricomycotina</taxon>
        <taxon>Agaricomycetes</taxon>
        <taxon>Polyporales</taxon>
        <taxon>Fomitopsis</taxon>
    </lineage>
</organism>
<accession>S8FVZ0</accession>
<reference evidence="2 3" key="1">
    <citation type="journal article" date="2012" name="Science">
        <title>The Paleozoic origin of enzymatic lignin decomposition reconstructed from 31 fungal genomes.</title>
        <authorList>
            <person name="Floudas D."/>
            <person name="Binder M."/>
            <person name="Riley R."/>
            <person name="Barry K."/>
            <person name="Blanchette R.A."/>
            <person name="Henrissat B."/>
            <person name="Martinez A.T."/>
            <person name="Otillar R."/>
            <person name="Spatafora J.W."/>
            <person name="Yadav J.S."/>
            <person name="Aerts A."/>
            <person name="Benoit I."/>
            <person name="Boyd A."/>
            <person name="Carlson A."/>
            <person name="Copeland A."/>
            <person name="Coutinho P.M."/>
            <person name="de Vries R.P."/>
            <person name="Ferreira P."/>
            <person name="Findley K."/>
            <person name="Foster B."/>
            <person name="Gaskell J."/>
            <person name="Glotzer D."/>
            <person name="Gorecki P."/>
            <person name="Heitman J."/>
            <person name="Hesse C."/>
            <person name="Hori C."/>
            <person name="Igarashi K."/>
            <person name="Jurgens J.A."/>
            <person name="Kallen N."/>
            <person name="Kersten P."/>
            <person name="Kohler A."/>
            <person name="Kuees U."/>
            <person name="Kumar T.K.A."/>
            <person name="Kuo A."/>
            <person name="LaButti K."/>
            <person name="Larrondo L.F."/>
            <person name="Lindquist E."/>
            <person name="Ling A."/>
            <person name="Lombard V."/>
            <person name="Lucas S."/>
            <person name="Lundell T."/>
            <person name="Martin R."/>
            <person name="McLaughlin D.J."/>
            <person name="Morgenstern I."/>
            <person name="Morin E."/>
            <person name="Murat C."/>
            <person name="Nagy L.G."/>
            <person name="Nolan M."/>
            <person name="Ohm R.A."/>
            <person name="Patyshakuliyeva A."/>
            <person name="Rokas A."/>
            <person name="Ruiz-Duenas F.J."/>
            <person name="Sabat G."/>
            <person name="Salamov A."/>
            <person name="Samejima M."/>
            <person name="Schmutz J."/>
            <person name="Slot J.C."/>
            <person name="St John F."/>
            <person name="Stenlid J."/>
            <person name="Sun H."/>
            <person name="Sun S."/>
            <person name="Syed K."/>
            <person name="Tsang A."/>
            <person name="Wiebenga A."/>
            <person name="Young D."/>
            <person name="Pisabarro A."/>
            <person name="Eastwood D.C."/>
            <person name="Martin F."/>
            <person name="Cullen D."/>
            <person name="Grigoriev I.V."/>
            <person name="Hibbett D.S."/>
        </authorList>
    </citation>
    <scope>NUCLEOTIDE SEQUENCE</scope>
    <source>
        <strain evidence="3">FP-58527</strain>
    </source>
</reference>
<feature type="compositionally biased region" description="Low complexity" evidence="1">
    <location>
        <begin position="289"/>
        <end position="303"/>
    </location>
</feature>
<feature type="region of interest" description="Disordered" evidence="1">
    <location>
        <begin position="215"/>
        <end position="364"/>
    </location>
</feature>
<name>S8FVZ0_FOMSC</name>
<evidence type="ECO:0000313" key="2">
    <source>
        <dbReference type="EMBL" id="EPT02430.1"/>
    </source>
</evidence>
<evidence type="ECO:0000313" key="3">
    <source>
        <dbReference type="Proteomes" id="UP000015241"/>
    </source>
</evidence>
<dbReference type="HOGENOM" id="CLU_797212_0_0_1"/>
<proteinExistence type="predicted"/>
<dbReference type="Proteomes" id="UP000015241">
    <property type="component" value="Unassembled WGS sequence"/>
</dbReference>
<keyword evidence="3" id="KW-1185">Reference proteome</keyword>